<name>A0ABV2ZST1_9ACTN</name>
<dbReference type="RefSeq" id="WP_361707325.1">
    <property type="nucleotide sequence ID" value="NZ_JBEZVE010000022.1"/>
</dbReference>
<reference evidence="3 4" key="1">
    <citation type="submission" date="2024-06" db="EMBL/GenBank/DDBJ databases">
        <title>The Natural Products Discovery Center: Release of the First 8490 Sequenced Strains for Exploring Actinobacteria Biosynthetic Diversity.</title>
        <authorList>
            <person name="Kalkreuter E."/>
            <person name="Kautsar S.A."/>
            <person name="Yang D."/>
            <person name="Bader C.D."/>
            <person name="Teijaro C.N."/>
            <person name="Fluegel L."/>
            <person name="Davis C.M."/>
            <person name="Simpson J.R."/>
            <person name="Lauterbach L."/>
            <person name="Steele A.D."/>
            <person name="Gui C."/>
            <person name="Meng S."/>
            <person name="Li G."/>
            <person name="Viehrig K."/>
            <person name="Ye F."/>
            <person name="Su P."/>
            <person name="Kiefer A.F."/>
            <person name="Nichols A."/>
            <person name="Cepeda A.J."/>
            <person name="Yan W."/>
            <person name="Fan B."/>
            <person name="Jiang Y."/>
            <person name="Adhikari A."/>
            <person name="Zheng C.-J."/>
            <person name="Schuster L."/>
            <person name="Cowan T.M."/>
            <person name="Smanski M.J."/>
            <person name="Chevrette M.G."/>
            <person name="De Carvalho L.P.S."/>
            <person name="Shen B."/>
        </authorList>
    </citation>
    <scope>NUCLEOTIDE SEQUENCE [LARGE SCALE GENOMIC DNA]</scope>
    <source>
        <strain evidence="3 4">NPDC033843</strain>
    </source>
</reference>
<protein>
    <submittedName>
        <fullName evidence="3">Serine hydrolase domain-containing protein</fullName>
        <ecNumber evidence="3">3.1.1.103</ecNumber>
    </submittedName>
</protein>
<dbReference type="InterPro" id="IPR001466">
    <property type="entry name" value="Beta-lactam-related"/>
</dbReference>
<dbReference type="Proteomes" id="UP001550739">
    <property type="component" value="Unassembled WGS sequence"/>
</dbReference>
<evidence type="ECO:0000313" key="4">
    <source>
        <dbReference type="Proteomes" id="UP001550739"/>
    </source>
</evidence>
<accession>A0ABV2ZST1</accession>
<dbReference type="EMBL" id="JBEZVE010000022">
    <property type="protein sequence ID" value="MEU3785638.1"/>
    <property type="molecule type" value="Genomic_DNA"/>
</dbReference>
<evidence type="ECO:0000259" key="2">
    <source>
        <dbReference type="Pfam" id="PF00144"/>
    </source>
</evidence>
<comment type="caution">
    <text evidence="3">The sequence shown here is derived from an EMBL/GenBank/DDBJ whole genome shotgun (WGS) entry which is preliminary data.</text>
</comment>
<feature type="compositionally biased region" description="Polar residues" evidence="1">
    <location>
        <begin position="1"/>
        <end position="15"/>
    </location>
</feature>
<evidence type="ECO:0000313" key="3">
    <source>
        <dbReference type="EMBL" id="MEU3785638.1"/>
    </source>
</evidence>
<dbReference type="GO" id="GO:0016787">
    <property type="term" value="F:hydrolase activity"/>
    <property type="evidence" value="ECO:0007669"/>
    <property type="project" value="UniProtKB-KW"/>
</dbReference>
<sequence length="120" mass="12239">MTSTQSVAASGTADLNTGRPVPSDGCFRMADTSRTLLVTVILQLEAEGRLSLDDSVDHWLPGVVRGNGNDGGRSAVVSMSEARGDTPEHILAQENAAGALIDHALCAGGPARPVSAGDAK</sequence>
<feature type="domain" description="Beta-lactamase-related" evidence="2">
    <location>
        <begin position="9"/>
        <end position="69"/>
    </location>
</feature>
<evidence type="ECO:0000256" key="1">
    <source>
        <dbReference type="SAM" id="MobiDB-lite"/>
    </source>
</evidence>
<keyword evidence="3" id="KW-0378">Hydrolase</keyword>
<dbReference type="Gene3D" id="3.40.710.10">
    <property type="entry name" value="DD-peptidase/beta-lactamase superfamily"/>
    <property type="match status" value="1"/>
</dbReference>
<proteinExistence type="predicted"/>
<dbReference type="InterPro" id="IPR012338">
    <property type="entry name" value="Beta-lactam/transpept-like"/>
</dbReference>
<dbReference type="SUPFAM" id="SSF56601">
    <property type="entry name" value="beta-lactamase/transpeptidase-like"/>
    <property type="match status" value="1"/>
</dbReference>
<keyword evidence="4" id="KW-1185">Reference proteome</keyword>
<dbReference type="EC" id="3.1.1.103" evidence="3"/>
<gene>
    <name evidence="3" type="ORF">AB0E89_34735</name>
</gene>
<feature type="region of interest" description="Disordered" evidence="1">
    <location>
        <begin position="1"/>
        <end position="24"/>
    </location>
</feature>
<dbReference type="Pfam" id="PF00144">
    <property type="entry name" value="Beta-lactamase"/>
    <property type="match status" value="1"/>
</dbReference>
<organism evidence="3 4">
    <name type="scientific">Streptomyces sp. 900129855</name>
    <dbReference type="NCBI Taxonomy" id="3155129"/>
    <lineage>
        <taxon>Bacteria</taxon>
        <taxon>Bacillati</taxon>
        <taxon>Actinomycetota</taxon>
        <taxon>Actinomycetes</taxon>
        <taxon>Kitasatosporales</taxon>
        <taxon>Streptomycetaceae</taxon>
        <taxon>Streptomyces</taxon>
    </lineage>
</organism>